<sequence>MGEKPIGRVEHFYNKISVAIIELSAPLTVGDTIKFRKGEEEFEQTVDSMQIEHEQIKAAKKGQAIGLKTVQPVQEGMEVLKVG</sequence>
<dbReference type="Proteomes" id="UP000809243">
    <property type="component" value="Unassembled WGS sequence"/>
</dbReference>
<evidence type="ECO:0000313" key="1">
    <source>
        <dbReference type="EMBL" id="MBN2067395.1"/>
    </source>
</evidence>
<accession>A0A938YX12</accession>
<organism evidence="1 2">
    <name type="scientific">Candidatus Iainarchaeum sp</name>
    <dbReference type="NCBI Taxonomy" id="3101447"/>
    <lineage>
        <taxon>Archaea</taxon>
        <taxon>Candidatus Iainarchaeota</taxon>
        <taxon>Candidatus Iainarchaeia</taxon>
        <taxon>Candidatus Iainarchaeales</taxon>
        <taxon>Candidatus Iainarchaeaceae</taxon>
        <taxon>Candidatus Iainarchaeum</taxon>
    </lineage>
</organism>
<reference evidence="1" key="1">
    <citation type="submission" date="2021-01" db="EMBL/GenBank/DDBJ databases">
        <title>Active Sulfur Cycling in an Early Earth Analoge.</title>
        <authorList>
            <person name="Hahn C.R."/>
            <person name="Youssef N.H."/>
            <person name="Elshahed M."/>
        </authorList>
    </citation>
    <scope>NUCLEOTIDE SEQUENCE</scope>
    <source>
        <strain evidence="1">Zod_Metabat.1151</strain>
    </source>
</reference>
<dbReference type="SUPFAM" id="SSF50447">
    <property type="entry name" value="Translation proteins"/>
    <property type="match status" value="1"/>
</dbReference>
<name>A0A938YX12_9ARCH</name>
<dbReference type="AlphaFoldDB" id="A0A938YX12"/>
<proteinExistence type="predicted"/>
<protein>
    <recommendedName>
        <fullName evidence="3">Translation elongation factor-like protein</fullName>
    </recommendedName>
</protein>
<comment type="caution">
    <text evidence="1">The sequence shown here is derived from an EMBL/GenBank/DDBJ whole genome shotgun (WGS) entry which is preliminary data.</text>
</comment>
<dbReference type="EMBL" id="JAFGDB010000047">
    <property type="protein sequence ID" value="MBN2067395.1"/>
    <property type="molecule type" value="Genomic_DNA"/>
</dbReference>
<evidence type="ECO:0000313" key="2">
    <source>
        <dbReference type="Proteomes" id="UP000809243"/>
    </source>
</evidence>
<dbReference type="InterPro" id="IPR009000">
    <property type="entry name" value="Transl_B-barrel_sf"/>
</dbReference>
<gene>
    <name evidence="1" type="ORF">JW744_02915</name>
</gene>
<evidence type="ECO:0008006" key="3">
    <source>
        <dbReference type="Google" id="ProtNLM"/>
    </source>
</evidence>